<sequence length="85" mass="8994">MSSSVDLTPIAQDGFSSERCEGEQALAACPYMESSPAAMAWLVGAWLRATGQPAPRAVRMSRGYKVHANGMLLSLADPAAIARIE</sequence>
<organism evidence="1 2">
    <name type="scientific">Variovorax guangxiensis</name>
    <dbReference type="NCBI Taxonomy" id="1775474"/>
    <lineage>
        <taxon>Bacteria</taxon>
        <taxon>Pseudomonadati</taxon>
        <taxon>Pseudomonadota</taxon>
        <taxon>Betaproteobacteria</taxon>
        <taxon>Burkholderiales</taxon>
        <taxon>Comamonadaceae</taxon>
        <taxon>Variovorax</taxon>
    </lineage>
</organism>
<evidence type="ECO:0000313" key="2">
    <source>
        <dbReference type="Proteomes" id="UP000281118"/>
    </source>
</evidence>
<reference evidence="1 2" key="1">
    <citation type="submission" date="2018-12" db="EMBL/GenBank/DDBJ databases">
        <title>The genome sequences of Variovorax guangxiensis DSM 27352.</title>
        <authorList>
            <person name="Gao J."/>
            <person name="Sun J."/>
        </authorList>
    </citation>
    <scope>NUCLEOTIDE SEQUENCE [LARGE SCALE GENOMIC DNA]</scope>
    <source>
        <strain evidence="1 2">DSM 27352</strain>
    </source>
</reference>
<accession>A0A3S0ZFL8</accession>
<dbReference type="AlphaFoldDB" id="A0A3S0ZFL8"/>
<dbReference type="OrthoDB" id="9880799at2"/>
<dbReference type="EMBL" id="RXFT01000028">
    <property type="protein sequence ID" value="RUR71939.1"/>
    <property type="molecule type" value="Genomic_DNA"/>
</dbReference>
<protein>
    <submittedName>
        <fullName evidence="1">Uncharacterized protein</fullName>
    </submittedName>
</protein>
<gene>
    <name evidence="1" type="ORF">EJP67_33320</name>
</gene>
<evidence type="ECO:0000313" key="1">
    <source>
        <dbReference type="EMBL" id="RUR71939.1"/>
    </source>
</evidence>
<dbReference type="Proteomes" id="UP000281118">
    <property type="component" value="Unassembled WGS sequence"/>
</dbReference>
<name>A0A3S0ZFL8_9BURK</name>
<dbReference type="RefSeq" id="WP_126025994.1">
    <property type="nucleotide sequence ID" value="NZ_RXFT01000028.1"/>
</dbReference>
<proteinExistence type="predicted"/>
<comment type="caution">
    <text evidence="1">The sequence shown here is derived from an EMBL/GenBank/DDBJ whole genome shotgun (WGS) entry which is preliminary data.</text>
</comment>